<evidence type="ECO:0000313" key="3">
    <source>
        <dbReference type="EMBL" id="MFC7290879.1"/>
    </source>
</evidence>
<dbReference type="Pfam" id="PF03413">
    <property type="entry name" value="PepSY"/>
    <property type="match status" value="1"/>
</dbReference>
<dbReference type="EMBL" id="JBHTBR010000002">
    <property type="protein sequence ID" value="MFC7290879.1"/>
    <property type="molecule type" value="Genomic_DNA"/>
</dbReference>
<organism evidence="3 4">
    <name type="scientific">Hirschia litorea</name>
    <dbReference type="NCBI Taxonomy" id="1199156"/>
    <lineage>
        <taxon>Bacteria</taxon>
        <taxon>Pseudomonadati</taxon>
        <taxon>Pseudomonadota</taxon>
        <taxon>Alphaproteobacteria</taxon>
        <taxon>Hyphomonadales</taxon>
        <taxon>Hyphomonadaceae</taxon>
        <taxon>Hirschia</taxon>
    </lineage>
</organism>
<proteinExistence type="predicted"/>
<reference evidence="4" key="1">
    <citation type="journal article" date="2019" name="Int. J. Syst. Evol. Microbiol.">
        <title>The Global Catalogue of Microorganisms (GCM) 10K type strain sequencing project: providing services to taxonomists for standard genome sequencing and annotation.</title>
        <authorList>
            <consortium name="The Broad Institute Genomics Platform"/>
            <consortium name="The Broad Institute Genome Sequencing Center for Infectious Disease"/>
            <person name="Wu L."/>
            <person name="Ma J."/>
        </authorList>
    </citation>
    <scope>NUCLEOTIDE SEQUENCE [LARGE SCALE GENOMIC DNA]</scope>
    <source>
        <strain evidence="4">CCUG 51308</strain>
    </source>
</reference>
<sequence>MMRILSFSAFVMAIIIAPAQAQAWGGDSLVPQTEARNAAQSGRTIPFAKISRQLRDTYSGELVDAAMYSDGEGGYHYKVTWMGGDGKRLLVKVDALSGKILESRGG</sequence>
<keyword evidence="1" id="KW-0732">Signal</keyword>
<feature type="domain" description="PepSY" evidence="2">
    <location>
        <begin position="45"/>
        <end position="103"/>
    </location>
</feature>
<gene>
    <name evidence="3" type="ORF">ACFQS8_04580</name>
</gene>
<evidence type="ECO:0000313" key="4">
    <source>
        <dbReference type="Proteomes" id="UP001596492"/>
    </source>
</evidence>
<keyword evidence="4" id="KW-1185">Reference proteome</keyword>
<name>A0ABW2IIF3_9PROT</name>
<evidence type="ECO:0000256" key="1">
    <source>
        <dbReference type="SAM" id="SignalP"/>
    </source>
</evidence>
<dbReference type="RefSeq" id="WP_382166084.1">
    <property type="nucleotide sequence ID" value="NZ_JBHTBR010000002.1"/>
</dbReference>
<dbReference type="Proteomes" id="UP001596492">
    <property type="component" value="Unassembled WGS sequence"/>
</dbReference>
<protein>
    <submittedName>
        <fullName evidence="3">PepSY domain-containing protein</fullName>
    </submittedName>
</protein>
<accession>A0ABW2IIF3</accession>
<feature type="chain" id="PRO_5046439708" evidence="1">
    <location>
        <begin position="24"/>
        <end position="106"/>
    </location>
</feature>
<comment type="caution">
    <text evidence="3">The sequence shown here is derived from an EMBL/GenBank/DDBJ whole genome shotgun (WGS) entry which is preliminary data.</text>
</comment>
<dbReference type="InterPro" id="IPR025711">
    <property type="entry name" value="PepSY"/>
</dbReference>
<evidence type="ECO:0000259" key="2">
    <source>
        <dbReference type="Pfam" id="PF03413"/>
    </source>
</evidence>
<feature type="signal peptide" evidence="1">
    <location>
        <begin position="1"/>
        <end position="23"/>
    </location>
</feature>